<evidence type="ECO:0000256" key="1">
    <source>
        <dbReference type="ARBA" id="ARBA00008056"/>
    </source>
</evidence>
<organism evidence="5 6">
    <name type="scientific">Letharia lupina</name>
    <dbReference type="NCBI Taxonomy" id="560253"/>
    <lineage>
        <taxon>Eukaryota</taxon>
        <taxon>Fungi</taxon>
        <taxon>Dikarya</taxon>
        <taxon>Ascomycota</taxon>
        <taxon>Pezizomycotina</taxon>
        <taxon>Lecanoromycetes</taxon>
        <taxon>OSLEUM clade</taxon>
        <taxon>Lecanoromycetidae</taxon>
        <taxon>Lecanorales</taxon>
        <taxon>Lecanorineae</taxon>
        <taxon>Parmeliaceae</taxon>
        <taxon>Letharia</taxon>
    </lineage>
</organism>
<name>A0A8H6CNJ8_9LECA</name>
<dbReference type="Pfam" id="PF14226">
    <property type="entry name" value="DIOX_N"/>
    <property type="match status" value="1"/>
</dbReference>
<dbReference type="AlphaFoldDB" id="A0A8H6CNJ8"/>
<protein>
    <recommendedName>
        <fullName evidence="4">Fe2OG dioxygenase domain-containing protein</fullName>
    </recommendedName>
</protein>
<evidence type="ECO:0000256" key="3">
    <source>
        <dbReference type="SAM" id="MobiDB-lite"/>
    </source>
</evidence>
<dbReference type="InterPro" id="IPR027443">
    <property type="entry name" value="IPNS-like_sf"/>
</dbReference>
<reference evidence="5 6" key="1">
    <citation type="journal article" date="2020" name="Genomics">
        <title>Complete, high-quality genomes from long-read metagenomic sequencing of two wolf lichen thalli reveals enigmatic genome architecture.</title>
        <authorList>
            <person name="McKenzie S.K."/>
            <person name="Walston R.F."/>
            <person name="Allen J.L."/>
        </authorList>
    </citation>
    <scope>NUCLEOTIDE SEQUENCE [LARGE SCALE GENOMIC DNA]</scope>
    <source>
        <strain evidence="5">WasteWater1</strain>
    </source>
</reference>
<dbReference type="InterPro" id="IPR050231">
    <property type="entry name" value="Iron_ascorbate_oxido_reductase"/>
</dbReference>
<dbReference type="PANTHER" id="PTHR47990">
    <property type="entry name" value="2-OXOGLUTARATE (2OG) AND FE(II)-DEPENDENT OXYGENASE SUPERFAMILY PROTEIN-RELATED"/>
    <property type="match status" value="1"/>
</dbReference>
<feature type="region of interest" description="Disordered" evidence="3">
    <location>
        <begin position="366"/>
        <end position="393"/>
    </location>
</feature>
<keyword evidence="2" id="KW-0560">Oxidoreductase</keyword>
<dbReference type="GO" id="GO:0046872">
    <property type="term" value="F:metal ion binding"/>
    <property type="evidence" value="ECO:0007669"/>
    <property type="project" value="UniProtKB-KW"/>
</dbReference>
<sequence>MSFDAIPVLDLSLSRHPDTKPAFLVNLRNALLDVGFLYIKDTGINDALIQDVIEQGKAFFSLPEEQKLEVQMKNVPSFLGYSKLGNEITALKTDWREQIDLSTPHPLPNPTSPLYHNLLSPNQWPNPKFLPKFQVTFETYISCMSSLSTRFTSLIAESLNLPPSAFDRFFDKDQQHKLKVVKYPDTASLPSSNQTQGVGPHKDSMLTSYLLQVPPHTGLQAQNLNGDWIDCPPIPFTLVVAIGQGLEALTHGVCKSTTHRVLSPQAGLGPRFSVPFFQGVSYDATFESVDIPAEILAMKGERLRQRGGKRIDDVEFTFTKGRWGHLGEATLVNRVKSHVDVGERWYPEILAQVRAEQAAARAKAEEGLAEADASQTREKAAGVTGGPQAIRAH</sequence>
<dbReference type="GO" id="GO:0016491">
    <property type="term" value="F:oxidoreductase activity"/>
    <property type="evidence" value="ECO:0007669"/>
    <property type="project" value="UniProtKB-KW"/>
</dbReference>
<evidence type="ECO:0000313" key="6">
    <source>
        <dbReference type="Proteomes" id="UP000593566"/>
    </source>
</evidence>
<dbReference type="GO" id="GO:0044283">
    <property type="term" value="P:small molecule biosynthetic process"/>
    <property type="evidence" value="ECO:0007669"/>
    <property type="project" value="UniProtKB-ARBA"/>
</dbReference>
<dbReference type="PROSITE" id="PS51471">
    <property type="entry name" value="FE2OG_OXY"/>
    <property type="match status" value="1"/>
</dbReference>
<dbReference type="InterPro" id="IPR005123">
    <property type="entry name" value="Oxoglu/Fe-dep_dioxygenase_dom"/>
</dbReference>
<evidence type="ECO:0000259" key="4">
    <source>
        <dbReference type="PROSITE" id="PS51471"/>
    </source>
</evidence>
<evidence type="ECO:0000313" key="5">
    <source>
        <dbReference type="EMBL" id="KAF6226496.1"/>
    </source>
</evidence>
<proteinExistence type="inferred from homology"/>
<gene>
    <name evidence="5" type="ORF">HO133_009362</name>
</gene>
<dbReference type="InterPro" id="IPR026992">
    <property type="entry name" value="DIOX_N"/>
</dbReference>
<feature type="domain" description="Fe2OG dioxygenase" evidence="4">
    <location>
        <begin position="174"/>
        <end position="280"/>
    </location>
</feature>
<dbReference type="Gene3D" id="2.60.120.330">
    <property type="entry name" value="B-lactam Antibiotic, Isopenicillin N Synthase, Chain"/>
    <property type="match status" value="1"/>
</dbReference>
<dbReference type="GeneID" id="59337757"/>
<dbReference type="EMBL" id="JACCJB010000006">
    <property type="protein sequence ID" value="KAF6226496.1"/>
    <property type="molecule type" value="Genomic_DNA"/>
</dbReference>
<accession>A0A8H6CNJ8</accession>
<keyword evidence="2" id="KW-0408">Iron</keyword>
<comment type="caution">
    <text evidence="5">The sequence shown here is derived from an EMBL/GenBank/DDBJ whole genome shotgun (WGS) entry which is preliminary data.</text>
</comment>
<dbReference type="Pfam" id="PF03171">
    <property type="entry name" value="2OG-FeII_Oxy"/>
    <property type="match status" value="1"/>
</dbReference>
<dbReference type="SUPFAM" id="SSF51197">
    <property type="entry name" value="Clavaminate synthase-like"/>
    <property type="match status" value="1"/>
</dbReference>
<evidence type="ECO:0000256" key="2">
    <source>
        <dbReference type="RuleBase" id="RU003682"/>
    </source>
</evidence>
<dbReference type="Proteomes" id="UP000593566">
    <property type="component" value="Unassembled WGS sequence"/>
</dbReference>
<comment type="similarity">
    <text evidence="1 2">Belongs to the iron/ascorbate-dependent oxidoreductase family.</text>
</comment>
<keyword evidence="6" id="KW-1185">Reference proteome</keyword>
<keyword evidence="2" id="KW-0479">Metal-binding</keyword>
<dbReference type="InterPro" id="IPR044861">
    <property type="entry name" value="IPNS-like_FE2OG_OXY"/>
</dbReference>
<dbReference type="RefSeq" id="XP_037155049.1">
    <property type="nucleotide sequence ID" value="XM_037300223.1"/>
</dbReference>